<evidence type="ECO:0000256" key="2">
    <source>
        <dbReference type="ARBA" id="ARBA00023002"/>
    </source>
</evidence>
<feature type="domain" description="TauD/TfdA-like" evidence="4">
    <location>
        <begin position="9"/>
        <end position="237"/>
    </location>
</feature>
<dbReference type="SUPFAM" id="SSF51197">
    <property type="entry name" value="Clavaminate synthase-like"/>
    <property type="match status" value="1"/>
</dbReference>
<keyword evidence="3" id="KW-0045">Antibiotic biosynthesis</keyword>
<evidence type="ECO:0000313" key="5">
    <source>
        <dbReference type="EMBL" id="MBE0369940.1"/>
    </source>
</evidence>
<accession>A0ABR9EG10</accession>
<gene>
    <name evidence="5" type="ORF">PAUR_a4549</name>
</gene>
<dbReference type="InterPro" id="IPR042098">
    <property type="entry name" value="TauD-like_sf"/>
</dbReference>
<comment type="caution">
    <text evidence="5">The sequence shown here is derived from an EMBL/GenBank/DDBJ whole genome shotgun (WGS) entry which is preliminary data.</text>
</comment>
<dbReference type="Proteomes" id="UP000615755">
    <property type="component" value="Unassembled WGS sequence"/>
</dbReference>
<reference evidence="5 6" key="1">
    <citation type="submission" date="2015-03" db="EMBL/GenBank/DDBJ databases">
        <title>Genome sequence of Pseudoalteromonas aurantia.</title>
        <authorList>
            <person name="Xie B.-B."/>
            <person name="Rong J.-C."/>
            <person name="Qin Q.-L."/>
            <person name="Zhang Y.-Z."/>
        </authorList>
    </citation>
    <scope>NUCLEOTIDE SEQUENCE [LARGE SCALE GENOMIC DNA]</scope>
    <source>
        <strain evidence="5 6">208</strain>
    </source>
</reference>
<keyword evidence="2" id="KW-0560">Oxidoreductase</keyword>
<dbReference type="Gene3D" id="3.60.130.10">
    <property type="entry name" value="Clavaminate synthase-like"/>
    <property type="match status" value="1"/>
</dbReference>
<evidence type="ECO:0000259" key="4">
    <source>
        <dbReference type="Pfam" id="PF02668"/>
    </source>
</evidence>
<sequence length="244" mass="28025">MIHSHLSELESVRLSLKVSGFSIVNGFQNENEAEDLLKSQWELAPQYDGNLINHVKSSKQYQDLPLSKSKGEIGPHTEGVAYRMPPRYLALYCVEQAEVGGNTHLYDGFKVFSALKKEQWDVGINHRFNFKTAGKFSDEQENHALKSIISEKEDNGTLFNFSSNFFKWGDVNPVDTKKEASFEDNIQAVIDNILSQCERVKSKVRIAPNSLLIWDNHRMLHGREGYSDPNRYLIRYWLNDKIAK</sequence>
<evidence type="ECO:0000256" key="3">
    <source>
        <dbReference type="ARBA" id="ARBA00023194"/>
    </source>
</evidence>
<dbReference type="InterPro" id="IPR003819">
    <property type="entry name" value="TauD/TfdA-like"/>
</dbReference>
<dbReference type="EMBL" id="AQGV01000014">
    <property type="protein sequence ID" value="MBE0369940.1"/>
    <property type="molecule type" value="Genomic_DNA"/>
</dbReference>
<dbReference type="PANTHER" id="PTHR10696">
    <property type="entry name" value="GAMMA-BUTYROBETAINE HYDROXYLASE-RELATED"/>
    <property type="match status" value="1"/>
</dbReference>
<dbReference type="RefSeq" id="WP_192509120.1">
    <property type="nucleotide sequence ID" value="NZ_AQGV01000014.1"/>
</dbReference>
<dbReference type="Pfam" id="PF02668">
    <property type="entry name" value="TauD"/>
    <property type="match status" value="1"/>
</dbReference>
<organism evidence="5 6">
    <name type="scientific">Pseudoalteromonas aurantia 208</name>
    <dbReference type="NCBI Taxonomy" id="1314867"/>
    <lineage>
        <taxon>Bacteria</taxon>
        <taxon>Pseudomonadati</taxon>
        <taxon>Pseudomonadota</taxon>
        <taxon>Gammaproteobacteria</taxon>
        <taxon>Alteromonadales</taxon>
        <taxon>Pseudoalteromonadaceae</taxon>
        <taxon>Pseudoalteromonas</taxon>
    </lineage>
</organism>
<evidence type="ECO:0000256" key="1">
    <source>
        <dbReference type="ARBA" id="ARBA00001954"/>
    </source>
</evidence>
<proteinExistence type="predicted"/>
<protein>
    <recommendedName>
        <fullName evidence="4">TauD/TfdA-like domain-containing protein</fullName>
    </recommendedName>
</protein>
<dbReference type="PANTHER" id="PTHR10696:SF56">
    <property type="entry name" value="TAUD_TFDA-LIKE DOMAIN-CONTAINING PROTEIN"/>
    <property type="match status" value="1"/>
</dbReference>
<keyword evidence="6" id="KW-1185">Reference proteome</keyword>
<evidence type="ECO:0000313" key="6">
    <source>
        <dbReference type="Proteomes" id="UP000615755"/>
    </source>
</evidence>
<comment type="cofactor">
    <cofactor evidence="1">
        <name>Fe(2+)</name>
        <dbReference type="ChEBI" id="CHEBI:29033"/>
    </cofactor>
</comment>
<dbReference type="InterPro" id="IPR050411">
    <property type="entry name" value="AlphaKG_dependent_hydroxylases"/>
</dbReference>
<name>A0ABR9EG10_9GAMM</name>